<dbReference type="InterPro" id="IPR004244">
    <property type="entry name" value="Transposase_22"/>
</dbReference>
<feature type="coiled-coil region" evidence="1">
    <location>
        <begin position="69"/>
        <end position="96"/>
    </location>
</feature>
<organism evidence="3 4">
    <name type="scientific">Astyanax mexicanus</name>
    <name type="common">Blind cave fish</name>
    <name type="synonym">Astyanax fasciatus mexicanus</name>
    <dbReference type="NCBI Taxonomy" id="7994"/>
    <lineage>
        <taxon>Eukaryota</taxon>
        <taxon>Metazoa</taxon>
        <taxon>Chordata</taxon>
        <taxon>Craniata</taxon>
        <taxon>Vertebrata</taxon>
        <taxon>Euteleostomi</taxon>
        <taxon>Actinopterygii</taxon>
        <taxon>Neopterygii</taxon>
        <taxon>Teleostei</taxon>
        <taxon>Ostariophysi</taxon>
        <taxon>Characiformes</taxon>
        <taxon>Characoidei</taxon>
        <taxon>Acestrorhamphidae</taxon>
        <taxon>Acestrorhamphinae</taxon>
        <taxon>Astyanax</taxon>
    </lineage>
</organism>
<evidence type="ECO:0000313" key="3">
    <source>
        <dbReference type="Ensembl" id="ENSAMXP00000039186.1"/>
    </source>
</evidence>
<dbReference type="Proteomes" id="UP000018467">
    <property type="component" value="Unassembled WGS sequence"/>
</dbReference>
<dbReference type="STRING" id="7994.ENSAMXP00000039186"/>
<dbReference type="PANTHER" id="PTHR11505">
    <property type="entry name" value="L1 TRANSPOSABLE ELEMENT-RELATED"/>
    <property type="match status" value="1"/>
</dbReference>
<keyword evidence="4" id="KW-1185">Reference proteome</keyword>
<evidence type="ECO:0000256" key="1">
    <source>
        <dbReference type="SAM" id="Coils"/>
    </source>
</evidence>
<dbReference type="InParanoid" id="A0A3B1JBE8"/>
<dbReference type="Gene3D" id="1.20.5.340">
    <property type="match status" value="1"/>
</dbReference>
<dbReference type="Gene3D" id="3.30.250.20">
    <property type="entry name" value="L1 transposable element, C-terminal domain"/>
    <property type="match status" value="1"/>
</dbReference>
<reference evidence="3" key="3">
    <citation type="submission" date="2025-08" db="UniProtKB">
        <authorList>
            <consortium name="Ensembl"/>
        </authorList>
    </citation>
    <scope>IDENTIFICATION</scope>
</reference>
<dbReference type="GeneTree" id="ENSGT01030000234827"/>
<feature type="region of interest" description="Disordered" evidence="2">
    <location>
        <begin position="1"/>
        <end position="45"/>
    </location>
</feature>
<keyword evidence="1" id="KW-0175">Coiled coil</keyword>
<sequence length="315" mass="35461">MLKETNKRYREISTEKRGSEENAMEIASPSSKSAAKKARRQLKLSEEQDTQVQYLQSLSSSVDSLKPTLSELSMDVKAIRNDMDNFRTNLVKIESEISMLTASLAKLGKRTDILQAAQRQDRDGIKEANDGVSKLQKRLAELEDRSRRSNLRLVGLPENEEGGDAVAFLQRQLPVWFPSLAGKSSLEIERAHRVYSGQPNSDGNKPRTLIFKLLRYTDRQEILKAYRQPGAQVTHGRTRLLLFPDYSTDTAVRRKAFQPVISSLKSKGLQPFLLYPAKMKVLHNSQTHVFSSPEEAQRFADSVHSVSANSSNSVV</sequence>
<name>A0A3B1JBE8_ASTMX</name>
<reference evidence="4" key="1">
    <citation type="submission" date="2013-03" db="EMBL/GenBank/DDBJ databases">
        <authorList>
            <person name="Jeffery W."/>
            <person name="Warren W."/>
            <person name="Wilson R.K."/>
        </authorList>
    </citation>
    <scope>NUCLEOTIDE SEQUENCE</scope>
    <source>
        <strain evidence="4">female</strain>
    </source>
</reference>
<reference evidence="4" key="2">
    <citation type="journal article" date="2014" name="Nat. Commun.">
        <title>The cavefish genome reveals candidate genes for eye loss.</title>
        <authorList>
            <person name="McGaugh S.E."/>
            <person name="Gross J.B."/>
            <person name="Aken B."/>
            <person name="Blin M."/>
            <person name="Borowsky R."/>
            <person name="Chalopin D."/>
            <person name="Hinaux H."/>
            <person name="Jeffery W.R."/>
            <person name="Keene A."/>
            <person name="Ma L."/>
            <person name="Minx P."/>
            <person name="Murphy D."/>
            <person name="O'Quin K.E."/>
            <person name="Retaux S."/>
            <person name="Rohner N."/>
            <person name="Searle S.M."/>
            <person name="Stahl B.A."/>
            <person name="Tabin C."/>
            <person name="Volff J.N."/>
            <person name="Yoshizawa M."/>
            <person name="Warren W.C."/>
        </authorList>
    </citation>
    <scope>NUCLEOTIDE SEQUENCE [LARGE SCALE GENOMIC DNA]</scope>
    <source>
        <strain evidence="4">female</strain>
    </source>
</reference>
<feature type="coiled-coil region" evidence="1">
    <location>
        <begin position="125"/>
        <end position="152"/>
    </location>
</feature>
<dbReference type="AlphaFoldDB" id="A0A3B1JBE8"/>
<dbReference type="Gene3D" id="3.30.70.1820">
    <property type="entry name" value="L1 transposable element, RRM domain"/>
    <property type="match status" value="1"/>
</dbReference>
<dbReference type="InterPro" id="IPR042566">
    <property type="entry name" value="L1_C"/>
</dbReference>
<dbReference type="Ensembl" id="ENSAMXT00000046105.1">
    <property type="protein sequence ID" value="ENSAMXP00000039186.1"/>
    <property type="gene ID" value="ENSAMXG00000038945.1"/>
</dbReference>
<dbReference type="Bgee" id="ENSAMXG00000038945">
    <property type="expression patterns" value="Expressed in zone of skin and 3 other cell types or tissues"/>
</dbReference>
<proteinExistence type="predicted"/>
<reference evidence="3" key="4">
    <citation type="submission" date="2025-09" db="UniProtKB">
        <authorList>
            <consortium name="Ensembl"/>
        </authorList>
    </citation>
    <scope>IDENTIFICATION</scope>
</reference>
<evidence type="ECO:0000256" key="2">
    <source>
        <dbReference type="SAM" id="MobiDB-lite"/>
    </source>
</evidence>
<accession>A0A3B1JBE8</accession>
<protein>
    <recommendedName>
        <fullName evidence="5">L1 transposable element RRM domain-containing protein</fullName>
    </recommendedName>
</protein>
<evidence type="ECO:0000313" key="4">
    <source>
        <dbReference type="Proteomes" id="UP000018467"/>
    </source>
</evidence>
<evidence type="ECO:0008006" key="5">
    <source>
        <dbReference type="Google" id="ProtNLM"/>
    </source>
</evidence>
<feature type="compositionally biased region" description="Basic and acidic residues" evidence="2">
    <location>
        <begin position="1"/>
        <end position="20"/>
    </location>
</feature>